<evidence type="ECO:0000313" key="9">
    <source>
        <dbReference type="EMBL" id="PNR40839.1"/>
    </source>
</evidence>
<evidence type="ECO:0000256" key="3">
    <source>
        <dbReference type="ARBA" id="ARBA00022630"/>
    </source>
</evidence>
<dbReference type="InterPro" id="IPR036412">
    <property type="entry name" value="HAD-like_sf"/>
</dbReference>
<protein>
    <recommendedName>
        <fullName evidence="2">riboflavin kinase</fullName>
        <ecNumber evidence="2">2.7.1.26</ecNumber>
    </recommendedName>
</protein>
<comment type="pathway">
    <text evidence="1">Cofactor biosynthesis; FMN biosynthesis; FMN from riboflavin (ATP route): step 1/1.</text>
</comment>
<dbReference type="InterPro" id="IPR023468">
    <property type="entry name" value="Riboflavin_kinase"/>
</dbReference>
<dbReference type="InterPro" id="IPR006439">
    <property type="entry name" value="HAD-SF_hydro_IA"/>
</dbReference>
<dbReference type="Gene3D" id="2.40.30.30">
    <property type="entry name" value="Riboflavin kinase-like"/>
    <property type="match status" value="1"/>
</dbReference>
<dbReference type="NCBIfam" id="TIGR01509">
    <property type="entry name" value="HAD-SF-IA-v3"/>
    <property type="match status" value="1"/>
</dbReference>
<keyword evidence="5" id="KW-0808">Transferase</keyword>
<dbReference type="RefSeq" id="XP_024394973.1">
    <property type="nucleotide sequence ID" value="XM_024539205.2"/>
</dbReference>
<dbReference type="EnsemblPlants" id="Pp3c14_9170V3.3">
    <property type="protein sequence ID" value="Pp3c14_9170V3.3"/>
    <property type="gene ID" value="Pp3c14_9170"/>
</dbReference>
<organism evidence="9">
    <name type="scientific">Physcomitrium patens</name>
    <name type="common">Spreading-leaved earth moss</name>
    <name type="synonym">Physcomitrella patens</name>
    <dbReference type="NCBI Taxonomy" id="3218"/>
    <lineage>
        <taxon>Eukaryota</taxon>
        <taxon>Viridiplantae</taxon>
        <taxon>Streptophyta</taxon>
        <taxon>Embryophyta</taxon>
        <taxon>Bryophyta</taxon>
        <taxon>Bryophytina</taxon>
        <taxon>Bryopsida</taxon>
        <taxon>Funariidae</taxon>
        <taxon>Funariales</taxon>
        <taxon>Funariaceae</taxon>
        <taxon>Physcomitrium</taxon>
    </lineage>
</organism>
<dbReference type="FunFam" id="2.40.30.30:FF:000005">
    <property type="entry name" value="Haloacid dehalogenase-like hydrolase domain-containing protein 1A"/>
    <property type="match status" value="1"/>
</dbReference>
<dbReference type="SFLD" id="SFLDG01129">
    <property type="entry name" value="C1.5:_HAD__Beta-PGM__Phosphata"/>
    <property type="match status" value="1"/>
</dbReference>
<dbReference type="GO" id="GO:0009398">
    <property type="term" value="P:FMN biosynthetic process"/>
    <property type="evidence" value="ECO:0000318"/>
    <property type="project" value="GO_Central"/>
</dbReference>
<dbReference type="InterPro" id="IPR023198">
    <property type="entry name" value="PGP-like_dom2"/>
</dbReference>
<reference evidence="9 11" key="1">
    <citation type="journal article" date="2008" name="Science">
        <title>The Physcomitrella genome reveals evolutionary insights into the conquest of land by plants.</title>
        <authorList>
            <person name="Rensing S."/>
            <person name="Lang D."/>
            <person name="Zimmer A."/>
            <person name="Terry A."/>
            <person name="Salamov A."/>
            <person name="Shapiro H."/>
            <person name="Nishiyama T."/>
            <person name="Perroud P.-F."/>
            <person name="Lindquist E."/>
            <person name="Kamisugi Y."/>
            <person name="Tanahashi T."/>
            <person name="Sakakibara K."/>
            <person name="Fujita T."/>
            <person name="Oishi K."/>
            <person name="Shin-I T."/>
            <person name="Kuroki Y."/>
            <person name="Toyoda A."/>
            <person name="Suzuki Y."/>
            <person name="Hashimoto A."/>
            <person name="Yamaguchi K."/>
            <person name="Sugano A."/>
            <person name="Kohara Y."/>
            <person name="Fujiyama A."/>
            <person name="Anterola A."/>
            <person name="Aoki S."/>
            <person name="Ashton N."/>
            <person name="Barbazuk W.B."/>
            <person name="Barker E."/>
            <person name="Bennetzen J."/>
            <person name="Bezanilla M."/>
            <person name="Blankenship R."/>
            <person name="Cho S.H."/>
            <person name="Dutcher S."/>
            <person name="Estelle M."/>
            <person name="Fawcett J.A."/>
            <person name="Gundlach H."/>
            <person name="Hanada K."/>
            <person name="Heyl A."/>
            <person name="Hicks K.A."/>
            <person name="Hugh J."/>
            <person name="Lohr M."/>
            <person name="Mayer K."/>
            <person name="Melkozernov A."/>
            <person name="Murata T."/>
            <person name="Nelson D."/>
            <person name="Pils B."/>
            <person name="Prigge M."/>
            <person name="Reiss B."/>
            <person name="Renner T."/>
            <person name="Rombauts S."/>
            <person name="Rushton P."/>
            <person name="Sanderfoot A."/>
            <person name="Schween G."/>
            <person name="Shiu S.-H."/>
            <person name="Stueber K."/>
            <person name="Theodoulou F.L."/>
            <person name="Tu H."/>
            <person name="Van de Peer Y."/>
            <person name="Verrier P.J."/>
            <person name="Waters E."/>
            <person name="Wood A."/>
            <person name="Yang L."/>
            <person name="Cove D."/>
            <person name="Cuming A."/>
            <person name="Hasebe M."/>
            <person name="Lucas S."/>
            <person name="Mishler D.B."/>
            <person name="Reski R."/>
            <person name="Grigoriev I."/>
            <person name="Quatrano R.S."/>
            <person name="Boore J.L."/>
        </authorList>
    </citation>
    <scope>NUCLEOTIDE SEQUENCE [LARGE SCALE GENOMIC DNA]</scope>
    <source>
        <strain evidence="10 11">cv. Gransden 2004</strain>
    </source>
</reference>
<proteinExistence type="predicted"/>
<dbReference type="eggNOG" id="KOG3110">
    <property type="taxonomic scope" value="Eukaryota"/>
</dbReference>
<dbReference type="InterPro" id="IPR023465">
    <property type="entry name" value="Riboflavin_kinase_dom_sf"/>
</dbReference>
<keyword evidence="4" id="KW-0288">FMN</keyword>
<evidence type="ECO:0000256" key="1">
    <source>
        <dbReference type="ARBA" id="ARBA00005201"/>
    </source>
</evidence>
<reference evidence="10" key="3">
    <citation type="submission" date="2020-12" db="UniProtKB">
        <authorList>
            <consortium name="EnsemblPlants"/>
        </authorList>
    </citation>
    <scope>IDENTIFICATION</scope>
</reference>
<dbReference type="Gramene" id="Pp3c14_9170V3.1">
    <property type="protein sequence ID" value="Pp3c14_9170V3.1"/>
    <property type="gene ID" value="Pp3c14_9170"/>
</dbReference>
<keyword evidence="3" id="KW-0285">Flavoprotein</keyword>
<evidence type="ECO:0000313" key="10">
    <source>
        <dbReference type="EnsemblPlants" id="Pp3c14_9170V3.1"/>
    </source>
</evidence>
<evidence type="ECO:0000256" key="5">
    <source>
        <dbReference type="ARBA" id="ARBA00022679"/>
    </source>
</evidence>
<dbReference type="UniPathway" id="UPA00276">
    <property type="reaction ID" value="UER00406"/>
</dbReference>
<dbReference type="KEGG" id="ppp:112291589"/>
<dbReference type="SUPFAM" id="SSF82114">
    <property type="entry name" value="Riboflavin kinase-like"/>
    <property type="match status" value="1"/>
</dbReference>
<dbReference type="GO" id="GO:0006771">
    <property type="term" value="P:riboflavin metabolic process"/>
    <property type="evidence" value="ECO:0000318"/>
    <property type="project" value="GO_Central"/>
</dbReference>
<dbReference type="GeneID" id="112291589"/>
<dbReference type="PANTHER" id="PTHR22749:SF6">
    <property type="entry name" value="RIBOFLAVIN KINASE"/>
    <property type="match status" value="1"/>
</dbReference>
<sequence>MAADDSDAQLSAKIAHVSHIVFDLDGTLLDTESIADEVLAIVLTRHGKVWDGRGAQNRMGKRPLEAAAAVIQDYGLACTPLELNLEVLELLQERWKNARTLPGAVRLIKHFYSHGIPMAIASSSPARNIKIKLCHQEGWTEYFPVVVAGDMVENGKPAPDIFLEAASRLNVEPIKCLVIEDAPAGVLAAKAAGMQVVAVPSIPSKDARPQYSSADVIYSSLLDFQPEVWGFPSLNDRIGGAIPIEPWYMGGPVIKGFGRGSKLLGTPTANLPTSAFSNHLASHVCGIYIGWAGLANRGVYKMVMSVGWNPYFDNKEKAVEPWILHDFSEDFYGEELRLIVVGYVRPEANFTTLEDLVERIHEDGRVAKAALDMNPFSDYAEDSYLTTPLPVSMSSN</sequence>
<dbReference type="SFLD" id="SFLDS00003">
    <property type="entry name" value="Haloacid_Dehalogenase"/>
    <property type="match status" value="1"/>
</dbReference>
<evidence type="ECO:0000259" key="8">
    <source>
        <dbReference type="SMART" id="SM00904"/>
    </source>
</evidence>
<feature type="domain" description="Riboflavin kinase" evidence="8">
    <location>
        <begin position="242"/>
        <end position="372"/>
    </location>
</feature>
<dbReference type="InterPro" id="IPR023214">
    <property type="entry name" value="HAD_sf"/>
</dbReference>
<dbReference type="Proteomes" id="UP000006727">
    <property type="component" value="Chromosome 14"/>
</dbReference>
<dbReference type="SFLD" id="SFLDG01135">
    <property type="entry name" value="C1.5.6:_HAD__Beta-PGM__Phospha"/>
    <property type="match status" value="1"/>
</dbReference>
<dbReference type="Pfam" id="PF00702">
    <property type="entry name" value="Hydrolase"/>
    <property type="match status" value="1"/>
</dbReference>
<dbReference type="AlphaFoldDB" id="A9SHE4"/>
<dbReference type="FunFam" id="1.10.150.240:FF:000001">
    <property type="entry name" value="Haloacid dehalogenase-like hydrolase domain"/>
    <property type="match status" value="1"/>
</dbReference>
<evidence type="ECO:0000256" key="6">
    <source>
        <dbReference type="ARBA" id="ARBA00022741"/>
    </source>
</evidence>
<dbReference type="FunFam" id="3.40.50.1000:FF:000119">
    <property type="entry name" value="Bifunctional riboflavin kinase/FMN phosphatase"/>
    <property type="match status" value="1"/>
</dbReference>
<dbReference type="GO" id="GO:0009231">
    <property type="term" value="P:riboflavin biosynthetic process"/>
    <property type="evidence" value="ECO:0007669"/>
    <property type="project" value="InterPro"/>
</dbReference>
<evidence type="ECO:0000256" key="2">
    <source>
        <dbReference type="ARBA" id="ARBA00012105"/>
    </source>
</evidence>
<accession>A9SHE4</accession>
<dbReference type="PANTHER" id="PTHR22749">
    <property type="entry name" value="RIBOFLAVIN KINASE/FMN ADENYLYLTRANSFERASE"/>
    <property type="match status" value="1"/>
</dbReference>
<gene>
    <name evidence="10" type="primary">LOC112291589</name>
    <name evidence="9" type="ORF">PHYPA_018242</name>
</gene>
<dbReference type="Pfam" id="PF01687">
    <property type="entry name" value="Flavokinase"/>
    <property type="match status" value="1"/>
</dbReference>
<dbReference type="SMART" id="SM00904">
    <property type="entry name" value="Flavokinase"/>
    <property type="match status" value="1"/>
</dbReference>
<dbReference type="GO" id="GO:0008531">
    <property type="term" value="F:riboflavin kinase activity"/>
    <property type="evidence" value="ECO:0000318"/>
    <property type="project" value="GO_Central"/>
</dbReference>
<keyword evidence="6" id="KW-0547">Nucleotide-binding</keyword>
<reference evidence="9 11" key="2">
    <citation type="journal article" date="2018" name="Plant J.">
        <title>The Physcomitrella patens chromosome-scale assembly reveals moss genome structure and evolution.</title>
        <authorList>
            <person name="Lang D."/>
            <person name="Ullrich K.K."/>
            <person name="Murat F."/>
            <person name="Fuchs J."/>
            <person name="Jenkins J."/>
            <person name="Haas F.B."/>
            <person name="Piednoel M."/>
            <person name="Gundlach H."/>
            <person name="Van Bel M."/>
            <person name="Meyberg R."/>
            <person name="Vives C."/>
            <person name="Morata J."/>
            <person name="Symeonidi A."/>
            <person name="Hiss M."/>
            <person name="Muchero W."/>
            <person name="Kamisugi Y."/>
            <person name="Saleh O."/>
            <person name="Blanc G."/>
            <person name="Decker E.L."/>
            <person name="van Gessel N."/>
            <person name="Grimwood J."/>
            <person name="Hayes R.D."/>
            <person name="Graham S.W."/>
            <person name="Gunter L.E."/>
            <person name="McDaniel S.F."/>
            <person name="Hoernstein S.N.W."/>
            <person name="Larsson A."/>
            <person name="Li F.W."/>
            <person name="Perroud P.F."/>
            <person name="Phillips J."/>
            <person name="Ranjan P."/>
            <person name="Rokshar D.S."/>
            <person name="Rothfels C.J."/>
            <person name="Schneider L."/>
            <person name="Shu S."/>
            <person name="Stevenson D.W."/>
            <person name="Thummler F."/>
            <person name="Tillich M."/>
            <person name="Villarreal Aguilar J.C."/>
            <person name="Widiez T."/>
            <person name="Wong G.K."/>
            <person name="Wymore A."/>
            <person name="Zhang Y."/>
            <person name="Zimmer A.D."/>
            <person name="Quatrano R.S."/>
            <person name="Mayer K.F.X."/>
            <person name="Goodstein D."/>
            <person name="Casacuberta J.M."/>
            <person name="Vandepoele K."/>
            <person name="Reski R."/>
            <person name="Cuming A.C."/>
            <person name="Tuskan G.A."/>
            <person name="Maumus F."/>
            <person name="Salse J."/>
            <person name="Schmutz J."/>
            <person name="Rensing S.A."/>
        </authorList>
    </citation>
    <scope>NUCLEOTIDE SEQUENCE [LARGE SCALE GENOMIC DNA]</scope>
    <source>
        <strain evidence="10 11">cv. Gransden 2004</strain>
    </source>
</reference>
<dbReference type="EC" id="2.7.1.26" evidence="2"/>
<dbReference type="OMA" id="QWDGRES"/>
<dbReference type="OrthoDB" id="276388at2759"/>
<evidence type="ECO:0000256" key="4">
    <source>
        <dbReference type="ARBA" id="ARBA00022643"/>
    </source>
</evidence>
<dbReference type="Gene3D" id="1.10.150.240">
    <property type="entry name" value="Putative phosphatase, domain 2"/>
    <property type="match status" value="1"/>
</dbReference>
<dbReference type="Gramene" id="Pp3c14_9170V3.3">
    <property type="protein sequence ID" value="Pp3c14_9170V3.3"/>
    <property type="gene ID" value="Pp3c14_9170"/>
</dbReference>
<dbReference type="Gene3D" id="3.40.50.1000">
    <property type="entry name" value="HAD superfamily/HAD-like"/>
    <property type="match status" value="1"/>
</dbReference>
<dbReference type="PaxDb" id="3218-PP1S79_94V6.1"/>
<dbReference type="SUPFAM" id="SSF56784">
    <property type="entry name" value="HAD-like"/>
    <property type="match status" value="1"/>
</dbReference>
<keyword evidence="7" id="KW-0067">ATP-binding</keyword>
<name>A9SHE4_PHYPA</name>
<dbReference type="EMBL" id="ABEU02000014">
    <property type="protein sequence ID" value="PNR40839.1"/>
    <property type="molecule type" value="Genomic_DNA"/>
</dbReference>
<keyword evidence="11" id="KW-1185">Reference proteome</keyword>
<dbReference type="EnsemblPlants" id="Pp3c14_9170V3.1">
    <property type="protein sequence ID" value="Pp3c14_9170V3.1"/>
    <property type="gene ID" value="Pp3c14_9170"/>
</dbReference>
<evidence type="ECO:0000313" key="11">
    <source>
        <dbReference type="Proteomes" id="UP000006727"/>
    </source>
</evidence>
<dbReference type="SMR" id="A9SHE4"/>
<dbReference type="InterPro" id="IPR015865">
    <property type="entry name" value="Riboflavin_kinase_bac/euk"/>
</dbReference>
<dbReference type="STRING" id="3218.A9SHE4"/>
<dbReference type="FunCoup" id="A9SHE4">
    <property type="interactions" value="364"/>
</dbReference>
<evidence type="ECO:0000256" key="7">
    <source>
        <dbReference type="ARBA" id="ARBA00022840"/>
    </source>
</evidence>
<dbReference type="GO" id="GO:0005524">
    <property type="term" value="F:ATP binding"/>
    <property type="evidence" value="ECO:0007669"/>
    <property type="project" value="UniProtKB-KW"/>
</dbReference>
<dbReference type="eggNOG" id="KOG2914">
    <property type="taxonomic scope" value="Eukaryota"/>
</dbReference>